<evidence type="ECO:0000313" key="2">
    <source>
        <dbReference type="EMBL" id="MDN4608636.1"/>
    </source>
</evidence>
<gene>
    <name evidence="2" type="ORF">P5G49_14335</name>
</gene>
<reference evidence="2" key="1">
    <citation type="submission" date="2023-03" db="EMBL/GenBank/DDBJ databases">
        <title>MT1 and MT2 Draft Genomes of Novel Species.</title>
        <authorList>
            <person name="Venkateswaran K."/>
        </authorList>
    </citation>
    <scope>NUCLEOTIDE SEQUENCE</scope>
    <source>
        <strain evidence="2">F6_3S_P_2</strain>
    </source>
</reference>
<dbReference type="Pfam" id="PF14194">
    <property type="entry name" value="Cys_rich_VLP"/>
    <property type="match status" value="1"/>
</dbReference>
<feature type="domain" description="Cysteine-rich VLP" evidence="1">
    <location>
        <begin position="6"/>
        <end position="58"/>
    </location>
</feature>
<name>A0ABT8JTZ3_9BACL</name>
<organism evidence="2 3">
    <name type="scientific">Sporosarcina highlanderae</name>
    <dbReference type="NCBI Taxonomy" id="3035916"/>
    <lineage>
        <taxon>Bacteria</taxon>
        <taxon>Bacillati</taxon>
        <taxon>Bacillota</taxon>
        <taxon>Bacilli</taxon>
        <taxon>Bacillales</taxon>
        <taxon>Caryophanaceae</taxon>
        <taxon>Sporosarcina</taxon>
    </lineage>
</organism>
<dbReference type="InterPro" id="IPR025973">
    <property type="entry name" value="Cys_rich_VLP_dom"/>
</dbReference>
<dbReference type="RefSeq" id="WP_301244835.1">
    <property type="nucleotide sequence ID" value="NZ_JAROCC010000012.1"/>
</dbReference>
<protein>
    <submittedName>
        <fullName evidence="2">Cysteine-rich VLP protein</fullName>
    </submittedName>
</protein>
<proteinExistence type="predicted"/>
<keyword evidence="3" id="KW-1185">Reference proteome</keyword>
<comment type="caution">
    <text evidence="2">The sequence shown here is derived from an EMBL/GenBank/DDBJ whole genome shotgun (WGS) entry which is preliminary data.</text>
</comment>
<evidence type="ECO:0000259" key="1">
    <source>
        <dbReference type="Pfam" id="PF14194"/>
    </source>
</evidence>
<sequence length="123" mass="13550">MAEPIRAISKYIAANCANYDSNGLCHLETDSTGGRLCPFFAPTGKTCKYAEQAVIPGDATIEAIYNAGKTGATGDMCERCKALFERTSNRQKYCSECAAEVRRNKRIAYDAEQYQKAKSNPYI</sequence>
<evidence type="ECO:0000313" key="3">
    <source>
        <dbReference type="Proteomes" id="UP001175097"/>
    </source>
</evidence>
<accession>A0ABT8JTZ3</accession>
<dbReference type="EMBL" id="JAROCC010000012">
    <property type="protein sequence ID" value="MDN4608636.1"/>
    <property type="molecule type" value="Genomic_DNA"/>
</dbReference>
<dbReference type="Proteomes" id="UP001175097">
    <property type="component" value="Unassembled WGS sequence"/>
</dbReference>